<keyword evidence="1" id="KW-0812">Transmembrane</keyword>
<accession>A0A1X0ZZE9</accession>
<organism evidence="2 3">
    <name type="scientific">Pseudomonas putida</name>
    <name type="common">Arthrobacter siderocapsulatus</name>
    <dbReference type="NCBI Taxonomy" id="303"/>
    <lineage>
        <taxon>Bacteria</taxon>
        <taxon>Pseudomonadati</taxon>
        <taxon>Pseudomonadota</taxon>
        <taxon>Gammaproteobacteria</taxon>
        <taxon>Pseudomonadales</taxon>
        <taxon>Pseudomonadaceae</taxon>
        <taxon>Pseudomonas</taxon>
    </lineage>
</organism>
<evidence type="ECO:0000313" key="3">
    <source>
        <dbReference type="Proteomes" id="UP000193675"/>
    </source>
</evidence>
<keyword evidence="1" id="KW-1133">Transmembrane helix</keyword>
<gene>
    <name evidence="2" type="ORF">B7H17_09770</name>
</gene>
<evidence type="ECO:0000313" key="2">
    <source>
        <dbReference type="EMBL" id="ORL65006.1"/>
    </source>
</evidence>
<sequence length="217" mass="24648">MELPRNFQLDAGGAKYEGAVLYQQKIGSLELGVKEEPLYLHVETDTDWAAVIPAAAGVIVALLVAWLTVGVQKNQIQGNIANFRHHWMADLREAGSELLQVLTYLANVITQKEGYKHEQEYMDKCARASQLRAKIDLLLSRDDDLSTEIREASRLAVRGTTKLRYKNNPDLAHQKISALRNMLRAELESAWEDMKNDLGVNKRFFFIRLFKKGPHSK</sequence>
<feature type="transmembrane region" description="Helical" evidence="1">
    <location>
        <begin position="48"/>
        <end position="69"/>
    </location>
</feature>
<dbReference type="RefSeq" id="WP_084855664.1">
    <property type="nucleotide sequence ID" value="NZ_NBWC01000012.1"/>
</dbReference>
<name>A0A1X0ZZE9_PSEPU</name>
<evidence type="ECO:0000256" key="1">
    <source>
        <dbReference type="SAM" id="Phobius"/>
    </source>
</evidence>
<proteinExistence type="predicted"/>
<dbReference type="Proteomes" id="UP000193675">
    <property type="component" value="Unassembled WGS sequence"/>
</dbReference>
<reference evidence="2 3" key="1">
    <citation type="submission" date="2017-04" db="EMBL/GenBank/DDBJ databases">
        <title>Presence of VIM-2 positive Pseudomonas species in chickens and their surrounding environment.</title>
        <authorList>
            <person name="Zhang R."/>
        </authorList>
    </citation>
    <scope>NUCLEOTIDE SEQUENCE [LARGE SCALE GENOMIC DNA]</scope>
    <source>
        <strain evidence="2 3">DZ-C18</strain>
    </source>
</reference>
<protein>
    <submittedName>
        <fullName evidence="2">Uncharacterized protein</fullName>
    </submittedName>
</protein>
<dbReference type="AlphaFoldDB" id="A0A1X0ZZE9"/>
<dbReference type="OrthoDB" id="7030850at2"/>
<dbReference type="EMBL" id="NBWC01000012">
    <property type="protein sequence ID" value="ORL65006.1"/>
    <property type="molecule type" value="Genomic_DNA"/>
</dbReference>
<keyword evidence="1" id="KW-0472">Membrane</keyword>
<comment type="caution">
    <text evidence="2">The sequence shown here is derived from an EMBL/GenBank/DDBJ whole genome shotgun (WGS) entry which is preliminary data.</text>
</comment>